<evidence type="ECO:0000259" key="4">
    <source>
        <dbReference type="PROSITE" id="PS50043"/>
    </source>
</evidence>
<keyword evidence="2" id="KW-0238">DNA-binding</keyword>
<comment type="caution">
    <text evidence="5">The sequence shown here is derived from an EMBL/GenBank/DDBJ whole genome shotgun (WGS) entry which is preliminary data.</text>
</comment>
<dbReference type="PANTHER" id="PTHR44688">
    <property type="entry name" value="DNA-BINDING TRANSCRIPTIONAL ACTIVATOR DEVR_DOSR"/>
    <property type="match status" value="1"/>
</dbReference>
<sequence>MPAKEARMFSPMDFTTQELVLRDSVIASLNSSQSLHQVLETTRAPLLEFVQADAVALCLMHVEPFDFQWLVPGPRVPILDGYAELAQHDFLRAPILARPNVPIRDTQLLSRDEYERTLIYQRSRELDPCLEHIMAVLLPIRPGFVGALAFYRNLRRPFTSQSATALSSLNTHLMNTVRNCGDIQTTATGAHLLEQLYRRPDTAFVVVEPPHREVLRSPHAAFLLERWFAPSDIHASGLPLPLKERLDALVAMTPDARLDKTLWVSLHADGYRLVRFIELPALEGPRKWALLLHEIPISIPLPEEMKRKLTSRQVTIAMCLLRNWTNEQIAGELGLSLHTVKTHVRDLFDRLGIDGRADLLYQAARLNKPV</sequence>
<proteinExistence type="predicted"/>
<keyword evidence="3" id="KW-0804">Transcription</keyword>
<feature type="domain" description="HTH luxR-type" evidence="4">
    <location>
        <begin position="302"/>
        <end position="367"/>
    </location>
</feature>
<gene>
    <name evidence="5" type="ORF">D7X32_07015</name>
</gene>
<reference evidence="6" key="1">
    <citation type="submission" date="2018-09" db="EMBL/GenBank/DDBJ databases">
        <authorList>
            <person name="Livingstone P.G."/>
            <person name="Whitworth D.E."/>
        </authorList>
    </citation>
    <scope>NUCLEOTIDE SEQUENCE [LARGE SCALE GENOMIC DNA]</scope>
    <source>
        <strain evidence="6">CA043D</strain>
    </source>
</reference>
<dbReference type="Gene3D" id="1.10.10.10">
    <property type="entry name" value="Winged helix-like DNA-binding domain superfamily/Winged helix DNA-binding domain"/>
    <property type="match status" value="1"/>
</dbReference>
<dbReference type="Pfam" id="PF00196">
    <property type="entry name" value="GerE"/>
    <property type="match status" value="1"/>
</dbReference>
<dbReference type="SMART" id="SM00421">
    <property type="entry name" value="HTH_LUXR"/>
    <property type="match status" value="1"/>
</dbReference>
<dbReference type="SUPFAM" id="SSF46894">
    <property type="entry name" value="C-terminal effector domain of the bipartite response regulators"/>
    <property type="match status" value="1"/>
</dbReference>
<dbReference type="Proteomes" id="UP000268313">
    <property type="component" value="Unassembled WGS sequence"/>
</dbReference>
<dbReference type="AlphaFoldDB" id="A0A3A8KE65"/>
<evidence type="ECO:0000256" key="1">
    <source>
        <dbReference type="ARBA" id="ARBA00023015"/>
    </source>
</evidence>
<dbReference type="CDD" id="cd06170">
    <property type="entry name" value="LuxR_C_like"/>
    <property type="match status" value="1"/>
</dbReference>
<dbReference type="PANTHER" id="PTHR44688:SF16">
    <property type="entry name" value="DNA-BINDING TRANSCRIPTIONAL ACTIVATOR DEVR_DOSR"/>
    <property type="match status" value="1"/>
</dbReference>
<keyword evidence="6" id="KW-1185">Reference proteome</keyword>
<evidence type="ECO:0000256" key="2">
    <source>
        <dbReference type="ARBA" id="ARBA00023125"/>
    </source>
</evidence>
<dbReference type="GO" id="GO:0006355">
    <property type="term" value="P:regulation of DNA-templated transcription"/>
    <property type="evidence" value="ECO:0007669"/>
    <property type="project" value="InterPro"/>
</dbReference>
<dbReference type="InterPro" id="IPR016032">
    <property type="entry name" value="Sig_transdc_resp-reg_C-effctor"/>
</dbReference>
<dbReference type="OrthoDB" id="5486937at2"/>
<dbReference type="InterPro" id="IPR000792">
    <property type="entry name" value="Tscrpt_reg_LuxR_C"/>
</dbReference>
<evidence type="ECO:0000313" key="6">
    <source>
        <dbReference type="Proteomes" id="UP000268313"/>
    </source>
</evidence>
<keyword evidence="1" id="KW-0805">Transcription regulation</keyword>
<name>A0A3A8KE65_9BACT</name>
<dbReference type="PROSITE" id="PS50043">
    <property type="entry name" value="HTH_LUXR_2"/>
    <property type="match status" value="1"/>
</dbReference>
<dbReference type="GO" id="GO:0003677">
    <property type="term" value="F:DNA binding"/>
    <property type="evidence" value="ECO:0007669"/>
    <property type="project" value="UniProtKB-KW"/>
</dbReference>
<evidence type="ECO:0000313" key="5">
    <source>
        <dbReference type="EMBL" id="RKH05836.1"/>
    </source>
</evidence>
<protein>
    <submittedName>
        <fullName evidence="5">LuxR family transcriptional regulator</fullName>
    </submittedName>
</protein>
<dbReference type="EMBL" id="RAWE01000015">
    <property type="protein sequence ID" value="RKH05836.1"/>
    <property type="molecule type" value="Genomic_DNA"/>
</dbReference>
<accession>A0A3A8KE65</accession>
<evidence type="ECO:0000256" key="3">
    <source>
        <dbReference type="ARBA" id="ARBA00023163"/>
    </source>
</evidence>
<organism evidence="5 6">
    <name type="scientific">Corallococcus carmarthensis</name>
    <dbReference type="NCBI Taxonomy" id="2316728"/>
    <lineage>
        <taxon>Bacteria</taxon>
        <taxon>Pseudomonadati</taxon>
        <taxon>Myxococcota</taxon>
        <taxon>Myxococcia</taxon>
        <taxon>Myxococcales</taxon>
        <taxon>Cystobacterineae</taxon>
        <taxon>Myxococcaceae</taxon>
        <taxon>Corallococcus</taxon>
    </lineage>
</organism>
<dbReference type="InterPro" id="IPR036388">
    <property type="entry name" value="WH-like_DNA-bd_sf"/>
</dbReference>